<dbReference type="SUPFAM" id="SSF52266">
    <property type="entry name" value="SGNH hydrolase"/>
    <property type="match status" value="1"/>
</dbReference>
<dbReference type="Pfam" id="PF04914">
    <property type="entry name" value="DltD"/>
    <property type="match status" value="1"/>
</dbReference>
<evidence type="ECO:0000313" key="3">
    <source>
        <dbReference type="Proteomes" id="UP000830167"/>
    </source>
</evidence>
<organism evidence="2 3">
    <name type="scientific">Fodinisporobacter ferrooxydans</name>
    <dbReference type="NCBI Taxonomy" id="2901836"/>
    <lineage>
        <taxon>Bacteria</taxon>
        <taxon>Bacillati</taxon>
        <taxon>Bacillota</taxon>
        <taxon>Bacilli</taxon>
        <taxon>Bacillales</taxon>
        <taxon>Alicyclobacillaceae</taxon>
        <taxon>Fodinisporobacter</taxon>
    </lineage>
</organism>
<dbReference type="EMBL" id="CP089291">
    <property type="protein sequence ID" value="UOF88657.1"/>
    <property type="molecule type" value="Genomic_DNA"/>
</dbReference>
<dbReference type="NCBIfam" id="TIGR04092">
    <property type="entry name" value="LTA_DltD"/>
    <property type="match status" value="1"/>
</dbReference>
<keyword evidence="3" id="KW-1185">Reference proteome</keyword>
<dbReference type="PANTHER" id="PTHR40039:SF1">
    <property type="entry name" value="PROTEIN DLTD"/>
    <property type="match status" value="1"/>
</dbReference>
<accession>A0ABY4CGS8</accession>
<dbReference type="InterPro" id="IPR006998">
    <property type="entry name" value="DltD"/>
</dbReference>
<dbReference type="RefSeq" id="WP_347435334.1">
    <property type="nucleotide sequence ID" value="NZ_CP089291.1"/>
</dbReference>
<dbReference type="Proteomes" id="UP000830167">
    <property type="component" value="Chromosome"/>
</dbReference>
<dbReference type="PIRSF" id="PIRSF021438">
    <property type="entry name" value="DltD"/>
    <property type="match status" value="1"/>
</dbReference>
<gene>
    <name evidence="2" type="primary">dltD</name>
    <name evidence="2" type="ORF">LSG31_11905</name>
</gene>
<name>A0ABY4CGS8_9BACL</name>
<comment type="pathway">
    <text evidence="1">Cell wall biogenesis; lipoteichoic acid biosynthesis.</text>
</comment>
<proteinExistence type="inferred from homology"/>
<keyword evidence="1" id="KW-0472">Membrane</keyword>
<protein>
    <recommendedName>
        <fullName evidence="1">Protein DltD</fullName>
    </recommendedName>
</protein>
<comment type="similarity">
    <text evidence="1">Belongs to the DltD family.</text>
</comment>
<keyword evidence="1" id="KW-1003">Cell membrane</keyword>
<reference evidence="2" key="1">
    <citation type="submission" date="2021-12" db="EMBL/GenBank/DDBJ databases">
        <title>Alicyclobacillaceae gen. nov., sp. nov., isolated from chalcocite enrichment system.</title>
        <authorList>
            <person name="Jiang Z."/>
        </authorList>
    </citation>
    <scope>NUCLEOTIDE SEQUENCE</scope>
    <source>
        <strain evidence="2">MYW30-H2</strain>
    </source>
</reference>
<evidence type="ECO:0000256" key="1">
    <source>
        <dbReference type="PIRNR" id="PIRNR021438"/>
    </source>
</evidence>
<dbReference type="PANTHER" id="PTHR40039">
    <property type="entry name" value="PROTEIN DLTD"/>
    <property type="match status" value="1"/>
</dbReference>
<dbReference type="InterPro" id="IPR023896">
    <property type="entry name" value="LTA_DltD"/>
</dbReference>
<sequence>MDRINMDRIKKPAFGPLIAALAILLILLFFPVSFAKKLLTNQDIEKVAASADLAKFKNVFLQKEAFSMNQKFLPFFGSSTIGIFSRYHPVNFFSPNQFAPYLVGQPGCTNIIHVMDFSALSGNLYHKKLVFMLDTSEFMNPNGIGDQGFSKFYSPLNGYEFLFNDEIRPQDKKQVAEQLLKYAAVKKDGLLATILEGITHDSLSYQIKADFLKPIAYLRMKLLEKQDFIQSLQLVNRIQPYHQQFVPRNLPWNQLRSMAIQEAKPQTNNNPYGMLDGFYKQKVQKFKGKLKDSWKPNHMNYLHSVAYVDLQAILDVLKSEHADPVFVLIPQKGAWDDYKGFTNSYRNLLYNKIVNEVKAEGFQVLDYRNHQYDKYFLRDFWHLGWTGWVQVDHDLANYMKQK</sequence>
<evidence type="ECO:0000313" key="2">
    <source>
        <dbReference type="EMBL" id="UOF88657.1"/>
    </source>
</evidence>